<dbReference type="InterPro" id="IPR008991">
    <property type="entry name" value="Translation_prot_SH3-like_sf"/>
</dbReference>
<proteinExistence type="predicted"/>
<dbReference type="InterPro" id="IPR014722">
    <property type="entry name" value="Rib_uL2_dom2"/>
</dbReference>
<dbReference type="Gene3D" id="3.30.70.940">
    <property type="entry name" value="NusG, N-terminal domain"/>
    <property type="match status" value="1"/>
</dbReference>
<evidence type="ECO:0000256" key="1">
    <source>
        <dbReference type="ARBA" id="ARBA00022814"/>
    </source>
</evidence>
<dbReference type="PANTHER" id="PTHR30265">
    <property type="entry name" value="RHO-INTERACTING TRANSCRIPTION TERMINATION FACTOR NUSG"/>
    <property type="match status" value="1"/>
</dbReference>
<dbReference type="Pfam" id="PF02357">
    <property type="entry name" value="NusG"/>
    <property type="match status" value="1"/>
</dbReference>
<keyword evidence="1" id="KW-0889">Transcription antitermination</keyword>
<dbReference type="Proteomes" id="UP000734854">
    <property type="component" value="Unassembled WGS sequence"/>
</dbReference>
<dbReference type="CDD" id="cd06091">
    <property type="entry name" value="KOW_NusG"/>
    <property type="match status" value="1"/>
</dbReference>
<evidence type="ECO:0000256" key="4">
    <source>
        <dbReference type="SAM" id="MobiDB-lite"/>
    </source>
</evidence>
<accession>A0A8J5HWM5</accession>
<gene>
    <name evidence="6" type="ORF">ZIOFF_007118</name>
</gene>
<dbReference type="PANTHER" id="PTHR30265:SF4">
    <property type="entry name" value="KOW MOTIF FAMILY PROTEIN, EXPRESSED"/>
    <property type="match status" value="1"/>
</dbReference>
<name>A0A8J5HWM5_ZINOF</name>
<dbReference type="Gene3D" id="2.30.30.30">
    <property type="match status" value="1"/>
</dbReference>
<dbReference type="InterPro" id="IPR036735">
    <property type="entry name" value="NGN_dom_sf"/>
</dbReference>
<protein>
    <recommendedName>
        <fullName evidence="5">NusG-like N-terminal domain-containing protein</fullName>
    </recommendedName>
</protein>
<feature type="region of interest" description="Disordered" evidence="4">
    <location>
        <begin position="15"/>
        <end position="40"/>
    </location>
</feature>
<dbReference type="EMBL" id="JACMSC010000002">
    <property type="protein sequence ID" value="KAG6533252.1"/>
    <property type="molecule type" value="Genomic_DNA"/>
</dbReference>
<feature type="domain" description="NusG-like N-terminal" evidence="5">
    <location>
        <begin position="111"/>
        <end position="222"/>
    </location>
</feature>
<organism evidence="6 7">
    <name type="scientific">Zingiber officinale</name>
    <name type="common">Ginger</name>
    <name type="synonym">Amomum zingiber</name>
    <dbReference type="NCBI Taxonomy" id="94328"/>
    <lineage>
        <taxon>Eukaryota</taxon>
        <taxon>Viridiplantae</taxon>
        <taxon>Streptophyta</taxon>
        <taxon>Embryophyta</taxon>
        <taxon>Tracheophyta</taxon>
        <taxon>Spermatophyta</taxon>
        <taxon>Magnoliopsida</taxon>
        <taxon>Liliopsida</taxon>
        <taxon>Zingiberales</taxon>
        <taxon>Zingiberaceae</taxon>
        <taxon>Zingiber</taxon>
    </lineage>
</organism>
<dbReference type="InterPro" id="IPR043425">
    <property type="entry name" value="NusG-like"/>
</dbReference>
<dbReference type="InterPro" id="IPR006645">
    <property type="entry name" value="NGN-like_dom"/>
</dbReference>
<keyword evidence="7" id="KW-1185">Reference proteome</keyword>
<dbReference type="SUPFAM" id="SSF50104">
    <property type="entry name" value="Translation proteins SH3-like domain"/>
    <property type="match status" value="1"/>
</dbReference>
<evidence type="ECO:0000259" key="5">
    <source>
        <dbReference type="SMART" id="SM00738"/>
    </source>
</evidence>
<dbReference type="SMART" id="SM00738">
    <property type="entry name" value="NGN"/>
    <property type="match status" value="1"/>
</dbReference>
<dbReference type="GO" id="GO:0006354">
    <property type="term" value="P:DNA-templated transcription elongation"/>
    <property type="evidence" value="ECO:0007669"/>
    <property type="project" value="InterPro"/>
</dbReference>
<dbReference type="GO" id="GO:0031564">
    <property type="term" value="P:transcription antitermination"/>
    <property type="evidence" value="ECO:0007669"/>
    <property type="project" value="UniProtKB-KW"/>
</dbReference>
<dbReference type="SUPFAM" id="SSF82679">
    <property type="entry name" value="N-utilization substance G protein NusG, N-terminal domain"/>
    <property type="match status" value="1"/>
</dbReference>
<keyword evidence="3" id="KW-0804">Transcription</keyword>
<keyword evidence="2" id="KW-0805">Transcription regulation</keyword>
<evidence type="ECO:0000256" key="2">
    <source>
        <dbReference type="ARBA" id="ARBA00023015"/>
    </source>
</evidence>
<evidence type="ECO:0000256" key="3">
    <source>
        <dbReference type="ARBA" id="ARBA00023163"/>
    </source>
</evidence>
<evidence type="ECO:0000313" key="7">
    <source>
        <dbReference type="Proteomes" id="UP000734854"/>
    </source>
</evidence>
<evidence type="ECO:0000313" key="6">
    <source>
        <dbReference type="EMBL" id="KAG6533252.1"/>
    </source>
</evidence>
<dbReference type="AlphaFoldDB" id="A0A8J5HWM5"/>
<reference evidence="6 7" key="1">
    <citation type="submission" date="2020-08" db="EMBL/GenBank/DDBJ databases">
        <title>Plant Genome Project.</title>
        <authorList>
            <person name="Zhang R.-G."/>
        </authorList>
    </citation>
    <scope>NUCLEOTIDE SEQUENCE [LARGE SCALE GENOMIC DNA]</scope>
    <source>
        <tissue evidence="6">Rhizome</tissue>
    </source>
</reference>
<sequence length="357" mass="39675">MSAVMLASIHGNLFDGHLRPPHSVPRSPNGGEGTRPDLLPDHVVADDAAESREAAAFAGQIKKRKNKRVSRAGGVGWREEVEERLLHKSKSKRKPASWTEELNLDHLARLGPQWWVIRVARVNGHETADRLARRLSRSYPSLEFKVYFPAVRLKRKSKIGSESVKLKPLFPGCVFLNCILNKEIHDFIREVDGVGGFVGSKVGNTFCTAITALYAVLQLSKRGPLVPFNVEFLRTVEKENYLVVTTGFLEDEITKEIIFLLPDILLTCYFLYCFFSSKRQINKPKPMNKISPPVGLEGPKSLSPGATVRILSGPLSEFTGCIKELNQQTGKVSVNLQLFGTATTVDLEVDQLVLEAS</sequence>
<comment type="caution">
    <text evidence="6">The sequence shown here is derived from an EMBL/GenBank/DDBJ whole genome shotgun (WGS) entry which is preliminary data.</text>
</comment>